<dbReference type="EMBL" id="FTNC01000029">
    <property type="protein sequence ID" value="SIR48073.1"/>
    <property type="molecule type" value="Genomic_DNA"/>
</dbReference>
<evidence type="ECO:0000256" key="1">
    <source>
        <dbReference type="SAM" id="Phobius"/>
    </source>
</evidence>
<dbReference type="Proteomes" id="UP000185669">
    <property type="component" value="Unassembled WGS sequence"/>
</dbReference>
<accession>A0A1N7BA11</accession>
<evidence type="ECO:0000313" key="3">
    <source>
        <dbReference type="Proteomes" id="UP000185669"/>
    </source>
</evidence>
<protein>
    <submittedName>
        <fullName evidence="2">Uncharacterized protein</fullName>
    </submittedName>
</protein>
<organism evidence="2 3">
    <name type="scientific">Halanaerobium kushneri</name>
    <dbReference type="NCBI Taxonomy" id="56779"/>
    <lineage>
        <taxon>Bacteria</taxon>
        <taxon>Bacillati</taxon>
        <taxon>Bacillota</taxon>
        <taxon>Clostridia</taxon>
        <taxon>Halanaerobiales</taxon>
        <taxon>Halanaerobiaceae</taxon>
        <taxon>Halanaerobium</taxon>
    </lineage>
</organism>
<dbReference type="STRING" id="56779.SAMN05421834_12926"/>
<evidence type="ECO:0000313" key="2">
    <source>
        <dbReference type="EMBL" id="SIR48073.1"/>
    </source>
</evidence>
<feature type="transmembrane region" description="Helical" evidence="1">
    <location>
        <begin position="15"/>
        <end position="32"/>
    </location>
</feature>
<feature type="transmembrane region" description="Helical" evidence="1">
    <location>
        <begin position="38"/>
        <end position="57"/>
    </location>
</feature>
<keyword evidence="1" id="KW-0812">Transmembrane</keyword>
<sequence>MLKSIFNAFVSNKAGKLYLTSILILIISNIILSSNSNLYFIGTAAVIFYVIALVYYSRHMEINIWVNILLVALTLVPFGIWMTLIYFARKNYYLNQPED</sequence>
<reference evidence="3" key="1">
    <citation type="submission" date="2017-01" db="EMBL/GenBank/DDBJ databases">
        <authorList>
            <person name="Varghese N."/>
            <person name="Submissions S."/>
        </authorList>
    </citation>
    <scope>NUCLEOTIDE SEQUENCE [LARGE SCALE GENOMIC DNA]</scope>
    <source>
        <strain evidence="3">ATCC 700103</strain>
    </source>
</reference>
<proteinExistence type="predicted"/>
<name>A0A1N7BA11_9FIRM</name>
<keyword evidence="3" id="KW-1185">Reference proteome</keyword>
<feature type="transmembrane region" description="Helical" evidence="1">
    <location>
        <begin position="64"/>
        <end position="88"/>
    </location>
</feature>
<dbReference type="RefSeq" id="WP_076545988.1">
    <property type="nucleotide sequence ID" value="NZ_FTNC01000029.1"/>
</dbReference>
<keyword evidence="1" id="KW-0472">Membrane</keyword>
<dbReference type="AlphaFoldDB" id="A0A1N7BA11"/>
<keyword evidence="1" id="KW-1133">Transmembrane helix</keyword>
<gene>
    <name evidence="2" type="ORF">SAMN05421834_12926</name>
</gene>